<proteinExistence type="predicted"/>
<keyword evidence="1" id="KW-0732">Signal</keyword>
<gene>
    <name evidence="2" type="ORF">C7410_11899</name>
</gene>
<dbReference type="Proteomes" id="UP000247772">
    <property type="component" value="Unassembled WGS sequence"/>
</dbReference>
<feature type="chain" id="PRO_5015908020" evidence="1">
    <location>
        <begin position="31"/>
        <end position="185"/>
    </location>
</feature>
<name>A0A2V4UIZ6_9BURK</name>
<evidence type="ECO:0000313" key="2">
    <source>
        <dbReference type="EMBL" id="PYE19803.1"/>
    </source>
</evidence>
<protein>
    <submittedName>
        <fullName evidence="2">Uncharacterized protein</fullName>
    </submittedName>
</protein>
<accession>A0A2V4UIZ6</accession>
<comment type="caution">
    <text evidence="2">The sequence shown here is derived from an EMBL/GenBank/DDBJ whole genome shotgun (WGS) entry which is preliminary data.</text>
</comment>
<evidence type="ECO:0000256" key="1">
    <source>
        <dbReference type="SAM" id="SignalP"/>
    </source>
</evidence>
<feature type="signal peptide" evidence="1">
    <location>
        <begin position="1"/>
        <end position="30"/>
    </location>
</feature>
<dbReference type="RefSeq" id="WP_220039353.1">
    <property type="nucleotide sequence ID" value="NZ_QJSQ01000018.1"/>
</dbReference>
<dbReference type="AlphaFoldDB" id="A0A2V4UIZ6"/>
<evidence type="ECO:0000313" key="3">
    <source>
        <dbReference type="Proteomes" id="UP000247772"/>
    </source>
</evidence>
<dbReference type="EMBL" id="QJSQ01000018">
    <property type="protein sequence ID" value="PYE19803.1"/>
    <property type="molecule type" value="Genomic_DNA"/>
</dbReference>
<organism evidence="2 3">
    <name type="scientific">Paraburkholderia silvatlantica</name>
    <dbReference type="NCBI Taxonomy" id="321895"/>
    <lineage>
        <taxon>Bacteria</taxon>
        <taxon>Pseudomonadati</taxon>
        <taxon>Pseudomonadota</taxon>
        <taxon>Betaproteobacteria</taxon>
        <taxon>Burkholderiales</taxon>
        <taxon>Burkholderiaceae</taxon>
        <taxon>Paraburkholderia</taxon>
    </lineage>
</organism>
<sequence>MRLKNHRLGYLLACSALSLTAMSYTGAAFAAPVTRSAKVRLNHVFATLQTGQPDQKPEDIAACRKQVSSANSRYLGITVSTQYSIDSQTLLMSAASMLPSPQAIKPALLTIELAPLGIEGQYAFGAFRPDTLPNNYVLFSIGTHFKGAKSSILVLNKGKAYNCLVTSDASPFNSALSEKFEANQQ</sequence>
<reference evidence="2 3" key="1">
    <citation type="submission" date="2018-06" db="EMBL/GenBank/DDBJ databases">
        <title>Genomic Encyclopedia of Type Strains, Phase IV (KMG-V): Genome sequencing to study the core and pangenomes of soil and plant-associated prokaryotes.</title>
        <authorList>
            <person name="Whitman W."/>
        </authorList>
    </citation>
    <scope>NUCLEOTIDE SEQUENCE [LARGE SCALE GENOMIC DNA]</scope>
    <source>
        <strain evidence="2 3">SRCL-318</strain>
    </source>
</reference>